<sequence>MSNLIDNHVPDFLLSPRFKFVRHFLLLLTLVCITISIFANQSGELVLTWERFYGWVFYFLLTSVIIYFNLYVLAPRFLIKGRLLKYLASMLVLTSCSLVFIAILQMNVQEVSANYEDGNPYIILNMITSIISFGLLIFGTSALLLFKYWIGYSQRIDELASSTLQSELKFLKKQINPHFLFNMLNNANVLIKKNPEEASRVLFKLEDMLRYQINDSAKEQVLLSSEIHFLNDFLNLEKVRRDKFEYVISKEGDISEVWLPPLLFIPFVENAVKHNVDSENSSYVYLGFKVWDKQLEFQCINSKPKIALRKNEVGGLGLKNIKRRLELLFPERYTLEIEESEISYTVYLHLIL</sequence>
<feature type="domain" description="Signal transduction histidine kinase internal region" evidence="2">
    <location>
        <begin position="166"/>
        <end position="242"/>
    </location>
</feature>
<dbReference type="GO" id="GO:0000155">
    <property type="term" value="F:phosphorelay sensor kinase activity"/>
    <property type="evidence" value="ECO:0007669"/>
    <property type="project" value="InterPro"/>
</dbReference>
<dbReference type="EMBL" id="QRPV01000004">
    <property type="protein sequence ID" value="RHM45429.1"/>
    <property type="molecule type" value="Genomic_DNA"/>
</dbReference>
<dbReference type="RefSeq" id="WP_118260675.1">
    <property type="nucleotide sequence ID" value="NZ_CABJDM010000004.1"/>
</dbReference>
<dbReference type="Proteomes" id="UP000283589">
    <property type="component" value="Unassembled WGS sequence"/>
</dbReference>
<organism evidence="4 6">
    <name type="scientific">Butyricimonas virosa</name>
    <dbReference type="NCBI Taxonomy" id="544645"/>
    <lineage>
        <taxon>Bacteria</taxon>
        <taxon>Pseudomonadati</taxon>
        <taxon>Bacteroidota</taxon>
        <taxon>Bacteroidia</taxon>
        <taxon>Bacteroidales</taxon>
        <taxon>Odoribacteraceae</taxon>
        <taxon>Butyricimonas</taxon>
    </lineage>
</organism>
<feature type="transmembrane region" description="Helical" evidence="1">
    <location>
        <begin position="20"/>
        <end position="40"/>
    </location>
</feature>
<keyword evidence="4" id="KW-0418">Kinase</keyword>
<dbReference type="EMBL" id="QRZA01000014">
    <property type="protein sequence ID" value="RGV33241.1"/>
    <property type="molecule type" value="Genomic_DNA"/>
</dbReference>
<proteinExistence type="predicted"/>
<dbReference type="InterPro" id="IPR050640">
    <property type="entry name" value="Bact_2-comp_sensor_kinase"/>
</dbReference>
<gene>
    <name evidence="3" type="ORF">DWW18_11565</name>
    <name evidence="4" type="ORF">DWZ68_05790</name>
</gene>
<evidence type="ECO:0000313" key="3">
    <source>
        <dbReference type="EMBL" id="RGV33241.1"/>
    </source>
</evidence>
<dbReference type="PANTHER" id="PTHR34220:SF7">
    <property type="entry name" value="SENSOR HISTIDINE KINASE YPDA"/>
    <property type="match status" value="1"/>
</dbReference>
<evidence type="ECO:0000313" key="4">
    <source>
        <dbReference type="EMBL" id="RHM45429.1"/>
    </source>
</evidence>
<protein>
    <submittedName>
        <fullName evidence="4">Histidine kinase</fullName>
    </submittedName>
</protein>
<feature type="transmembrane region" description="Helical" evidence="1">
    <location>
        <begin position="120"/>
        <end position="146"/>
    </location>
</feature>
<dbReference type="Pfam" id="PF06580">
    <property type="entry name" value="His_kinase"/>
    <property type="match status" value="1"/>
</dbReference>
<dbReference type="InterPro" id="IPR010559">
    <property type="entry name" value="Sig_transdc_His_kin_internal"/>
</dbReference>
<dbReference type="PANTHER" id="PTHR34220">
    <property type="entry name" value="SENSOR HISTIDINE KINASE YPDA"/>
    <property type="match status" value="1"/>
</dbReference>
<evidence type="ECO:0000313" key="6">
    <source>
        <dbReference type="Proteomes" id="UP000286038"/>
    </source>
</evidence>
<evidence type="ECO:0000313" key="5">
    <source>
        <dbReference type="Proteomes" id="UP000283589"/>
    </source>
</evidence>
<dbReference type="GO" id="GO:0016020">
    <property type="term" value="C:membrane"/>
    <property type="evidence" value="ECO:0007669"/>
    <property type="project" value="InterPro"/>
</dbReference>
<comment type="caution">
    <text evidence="4">The sequence shown here is derived from an EMBL/GenBank/DDBJ whole genome shotgun (WGS) entry which is preliminary data.</text>
</comment>
<keyword evidence="1" id="KW-1133">Transmembrane helix</keyword>
<evidence type="ECO:0000259" key="2">
    <source>
        <dbReference type="Pfam" id="PF06580"/>
    </source>
</evidence>
<evidence type="ECO:0000256" key="1">
    <source>
        <dbReference type="SAM" id="Phobius"/>
    </source>
</evidence>
<keyword evidence="1" id="KW-0472">Membrane</keyword>
<reference evidence="5 6" key="1">
    <citation type="submission" date="2018-08" db="EMBL/GenBank/DDBJ databases">
        <title>A genome reference for cultivated species of the human gut microbiota.</title>
        <authorList>
            <person name="Zou Y."/>
            <person name="Xue W."/>
            <person name="Luo G."/>
        </authorList>
    </citation>
    <scope>NUCLEOTIDE SEQUENCE [LARGE SCALE GENOMIC DNA]</scope>
    <source>
        <strain evidence="3 5">AF14-49</strain>
        <strain evidence="4 6">AF34-33</strain>
    </source>
</reference>
<keyword evidence="1" id="KW-0812">Transmembrane</keyword>
<name>A0A415QMP5_9BACT</name>
<dbReference type="AlphaFoldDB" id="A0A415QMP5"/>
<feature type="transmembrane region" description="Helical" evidence="1">
    <location>
        <begin position="86"/>
        <end position="108"/>
    </location>
</feature>
<accession>A0A415QMP5</accession>
<dbReference type="Proteomes" id="UP000286038">
    <property type="component" value="Unassembled WGS sequence"/>
</dbReference>
<keyword evidence="4" id="KW-0808">Transferase</keyword>
<feature type="transmembrane region" description="Helical" evidence="1">
    <location>
        <begin position="52"/>
        <end position="74"/>
    </location>
</feature>